<dbReference type="InterPro" id="IPR005004">
    <property type="entry name" value="Poxvirus_C4/C10"/>
</dbReference>
<dbReference type="Pfam" id="PF03336">
    <property type="entry name" value="Pox_C4_C10"/>
    <property type="match status" value="1"/>
</dbReference>
<organismHost>
    <name type="scientific">Loxodonta africana</name>
    <name type="common">African elephant</name>
    <dbReference type="NCBI Taxonomy" id="9785"/>
</organismHost>
<dbReference type="PIRSF" id="PIRSF003698">
    <property type="entry name" value="VAC_C10L"/>
    <property type="match status" value="1"/>
</dbReference>
<name>A0A212PQH1_COWPX</name>
<proteinExistence type="predicted"/>
<sequence length="348" mass="40813">MEAGTSKMCTLINIKIIQWFLCQLLCIRSDIKMDTIKIFNHGEFDTIRNKLVNLLKVVKLNTINSNVTVSSSDTIDISDCIREILYKQFKNVQNIEVSSDISFIKYNRFNDTTLTDDNVGYYLVIYLNRSKSVKTLIYPTPETVISSSEDIMFSKSLNFRFENVKRDYKLVMCSISLTYKPSICRIQYDNNKYIDISDSQEGNNLCYCVITMDPHHLIDLETMCVLVDKSGKCLIVNEYYTRFRKHHIYDSFTDLCMDHIFELPNTEELFTLRNDDGRNIAWDNDKLESGNNTWIPKTDDEYKFLSKLMNIAKFNNTKFDYYVLVGDTDPCTIFTFKVTKYYINLNYE</sequence>
<gene>
    <name evidence="1" type="primary">CPXV033</name>
</gene>
<organismHost>
    <name type="scientific">Microtus agrestis</name>
    <name type="common">Short-tailed field vole</name>
    <dbReference type="NCBI Taxonomy" id="29092"/>
</organismHost>
<reference evidence="1" key="1">
    <citation type="submission" date="2017-06" db="EMBL/GenBank/DDBJ databases">
        <authorList>
            <person name="Kim H.J."/>
            <person name="Triplett B.A."/>
        </authorList>
    </citation>
    <scope>NUCLEOTIDE SEQUENCE</scope>
    <source>
        <strain evidence="1">Ger/2007/Vole</strain>
    </source>
</reference>
<organismHost>
    <name type="scientific">Mus musculus</name>
    <name type="common">Mouse</name>
    <dbReference type="NCBI Taxonomy" id="10090"/>
</organismHost>
<organismHost>
    <name type="scientific">Myodes glareolus</name>
    <name type="common">Bank vole</name>
    <name type="synonym">Clethrionomys glareolus</name>
    <dbReference type="NCBI Taxonomy" id="447135"/>
</organismHost>
<dbReference type="Proteomes" id="UP000269844">
    <property type="component" value="Segment"/>
</dbReference>
<organismHost>
    <name type="scientific">Bos taurus</name>
    <name type="common">Bovine</name>
    <dbReference type="NCBI Taxonomy" id="9913"/>
</organismHost>
<protein>
    <submittedName>
        <fullName evidence="1">CPXV033 protein</fullName>
    </submittedName>
</protein>
<organismHost>
    <name type="scientific">Felis catus</name>
    <name type="common">Cat</name>
    <name type="synonym">Felis silvestris catus</name>
    <dbReference type="NCBI Taxonomy" id="9685"/>
</organismHost>
<organismHost>
    <name type="scientific">Homo sapiens</name>
    <name type="common">Human</name>
    <dbReference type="NCBI Taxonomy" id="9606"/>
</organismHost>
<evidence type="ECO:0000313" key="1">
    <source>
        <dbReference type="EMBL" id="SNB49163.1"/>
    </source>
</evidence>
<accession>A0A212PQH1</accession>
<organism evidence="1">
    <name type="scientific">Cowpox virus</name>
    <name type="common">CPV</name>
    <dbReference type="NCBI Taxonomy" id="10243"/>
    <lineage>
        <taxon>Viruses</taxon>
        <taxon>Varidnaviria</taxon>
        <taxon>Bamfordvirae</taxon>
        <taxon>Nucleocytoviricota</taxon>
        <taxon>Pokkesviricetes</taxon>
        <taxon>Chitovirales</taxon>
        <taxon>Poxviridae</taxon>
        <taxon>Chordopoxvirinae</taxon>
        <taxon>Orthopoxvirus</taxon>
        <taxon>Orthopoxvirus cowpox</taxon>
    </lineage>
</organism>
<organismHost>
    <name type="scientific">Apodemus sylvaticus</name>
    <name type="common">European woodmouse</name>
    <dbReference type="NCBI Taxonomy" id="10129"/>
</organismHost>
<dbReference type="EMBL" id="LT896722">
    <property type="protein sequence ID" value="SNB49163.1"/>
    <property type="molecule type" value="Genomic_DNA"/>
</dbReference>